<evidence type="ECO:0000256" key="11">
    <source>
        <dbReference type="SAM" id="Phobius"/>
    </source>
</evidence>
<dbReference type="InterPro" id="IPR011678">
    <property type="entry name" value="EMC1_C"/>
</dbReference>
<dbReference type="PANTHER" id="PTHR21573:SF0">
    <property type="entry name" value="ER MEMBRANE PROTEIN COMPLEX SUBUNIT 1"/>
    <property type="match status" value="1"/>
</dbReference>
<keyword evidence="8 11" id="KW-1133">Transmembrane helix</keyword>
<proteinExistence type="inferred from homology"/>
<evidence type="ECO:0000256" key="1">
    <source>
        <dbReference type="ARBA" id="ARBA00004115"/>
    </source>
</evidence>
<dbReference type="InterPro" id="IPR015943">
    <property type="entry name" value="WD40/YVTN_repeat-like_dom_sf"/>
</dbReference>
<evidence type="ECO:0000256" key="8">
    <source>
        <dbReference type="ARBA" id="ARBA00022989"/>
    </source>
</evidence>
<evidence type="ECO:0000256" key="6">
    <source>
        <dbReference type="ARBA" id="ARBA00022729"/>
    </source>
</evidence>
<dbReference type="EMBL" id="OZ004255">
    <property type="protein sequence ID" value="CAK7899843.1"/>
    <property type="molecule type" value="Genomic_DNA"/>
</dbReference>
<dbReference type="SUPFAM" id="SSF50998">
    <property type="entry name" value="Quinoprotein alcohol dehydrogenase-like"/>
    <property type="match status" value="1"/>
</dbReference>
<evidence type="ECO:0000256" key="12">
    <source>
        <dbReference type="SAM" id="SignalP"/>
    </source>
</evidence>
<feature type="chain" id="PRO_5047160355" description="ER membrane protein complex subunit 1" evidence="12">
    <location>
        <begin position="18"/>
        <end position="922"/>
    </location>
</feature>
<comment type="subunit">
    <text evidence="3">Component of the ER membrane protein complex (EMC).</text>
</comment>
<reference evidence="14 15" key="1">
    <citation type="submission" date="2024-01" db="EMBL/GenBank/DDBJ databases">
        <authorList>
            <consortium name="Genoscope - CEA"/>
            <person name="William W."/>
        </authorList>
    </citation>
    <scope>NUCLEOTIDE SEQUENCE [LARGE SCALE GENOMIC DNA]</scope>
    <source>
        <strain evidence="14 15">29B2s-10</strain>
    </source>
</reference>
<accession>A0ABP0E8T4</accession>
<evidence type="ECO:0000259" key="13">
    <source>
        <dbReference type="Pfam" id="PF07774"/>
    </source>
</evidence>
<evidence type="ECO:0000256" key="5">
    <source>
        <dbReference type="ARBA" id="ARBA00022692"/>
    </source>
</evidence>
<keyword evidence="15" id="KW-1185">Reference proteome</keyword>
<keyword evidence="9 11" id="KW-0472">Membrane</keyword>
<evidence type="ECO:0000256" key="10">
    <source>
        <dbReference type="ARBA" id="ARBA00023180"/>
    </source>
</evidence>
<name>A0ABP0E8T4_9ASCO</name>
<dbReference type="InterPro" id="IPR011047">
    <property type="entry name" value="Quinoprotein_ADH-like_sf"/>
</dbReference>
<evidence type="ECO:0000256" key="2">
    <source>
        <dbReference type="ARBA" id="ARBA00007904"/>
    </source>
</evidence>
<dbReference type="Proteomes" id="UP001497600">
    <property type="component" value="Chromosome C"/>
</dbReference>
<dbReference type="PANTHER" id="PTHR21573">
    <property type="entry name" value="ER MEMBRANE PROTEIN COMPLEX SUBUNIT 1"/>
    <property type="match status" value="1"/>
</dbReference>
<protein>
    <recommendedName>
        <fullName evidence="4">ER membrane protein complex subunit 1</fullName>
    </recommendedName>
</protein>
<comment type="similarity">
    <text evidence="2">Belongs to the EMC1 family.</text>
</comment>
<feature type="domain" description="ER membrane protein complex subunit 1 C-terminal" evidence="13">
    <location>
        <begin position="697"/>
        <end position="918"/>
    </location>
</feature>
<keyword evidence="6 12" id="KW-0732">Signal</keyword>
<sequence>MQLLIAFFAIMIALTGAVSLDDAFVRDWTKHWSGLPVDFTVINSKSIVAISDRSQLFNIDISGNDTTQNAPLNWKVDLRPFGSNQKMLVSTRTNKVYSYSSDINNVYVWDIKTGILERQFQVLSNPISVVNFFNNGALVLGLDGTIEYLPEDGTSTSKVIVQIPTPNIGTKLVTSFHNGILYLVSNSHAVGISAAGDFEVVVNVPHALGQVEQMSANIIVSEERKLFVIEDGLVKNMGKGLIETGNALLISPDYFIYHEGDELMFFNVIGTAAELIELPKELSNLNIISIEHVSPALSDFLVFSTFDEKFVIDITGLLSDHDPASMQVYKFPLGSSPVETVFNYLDYDINDNLTIVTVKSPKNTGEELTISTFSSKTQTSRENVFNSEIFGSSTGKYLIVDKLQSERTLDIAHHLLDEKHSGFEGSVLGKWLSRSTRHLSELGKFISTAVLTGKLPKSVESNEDVFGLEKFVIFFNSIDQKIIGVSTKNGEVLWKTSIKPTGDHVDTVQISDEKALVVFTNEVYELNLRNGEISDSKNDISSFKITNVLKISNSDDDYSIGLITEDKKIHFIDENKVVLEDDKYLVDGKSGTGYKLLASSKSLVPSWSLPLDGDEVILKFSQVNYEDKASSIGISLFDKSVLYKYLNPNIITIITSNTGKDSIGFYILDAITGSVLYHHSHQGEKIETDSIDITMDSNWIVYTYFALNPRPEQRIVVMDLFETGIPNERSNVGQESQSIFDGFNQTIGEVSTKSFIFPDRIDQISHTRTKFGITIKNIIALTDSGSIVQIPKFILNSRRIADREFTAQDAASDFRLSPYEPVISQGGKYYHVLNHKQQLLVGDNAQLLTKPTELESTSVVCAFGELDWFCTTVQPSLQYDTLGANFAKSKLLITILALLLAVVITKPIIATRKLNSTWIDRP</sequence>
<evidence type="ECO:0000256" key="7">
    <source>
        <dbReference type="ARBA" id="ARBA00022824"/>
    </source>
</evidence>
<dbReference type="InterPro" id="IPR026895">
    <property type="entry name" value="EMC1"/>
</dbReference>
<dbReference type="Gene3D" id="2.130.10.10">
    <property type="entry name" value="YVTN repeat-like/Quinoprotein amine dehydrogenase"/>
    <property type="match status" value="1"/>
</dbReference>
<keyword evidence="5 11" id="KW-0812">Transmembrane</keyword>
<evidence type="ECO:0000313" key="14">
    <source>
        <dbReference type="EMBL" id="CAK7899843.1"/>
    </source>
</evidence>
<keyword evidence="10" id="KW-0325">Glycoprotein</keyword>
<evidence type="ECO:0000256" key="3">
    <source>
        <dbReference type="ARBA" id="ARBA00011276"/>
    </source>
</evidence>
<evidence type="ECO:0000256" key="9">
    <source>
        <dbReference type="ARBA" id="ARBA00023136"/>
    </source>
</evidence>
<organism evidence="14 15">
    <name type="scientific">[Candida] anglica</name>
    <dbReference type="NCBI Taxonomy" id="148631"/>
    <lineage>
        <taxon>Eukaryota</taxon>
        <taxon>Fungi</taxon>
        <taxon>Dikarya</taxon>
        <taxon>Ascomycota</taxon>
        <taxon>Saccharomycotina</taxon>
        <taxon>Pichiomycetes</taxon>
        <taxon>Debaryomycetaceae</taxon>
        <taxon>Kurtzmaniella</taxon>
    </lineage>
</organism>
<feature type="signal peptide" evidence="12">
    <location>
        <begin position="1"/>
        <end position="17"/>
    </location>
</feature>
<comment type="subcellular location">
    <subcellularLocation>
        <location evidence="1">Endoplasmic reticulum membrane</location>
        <topology evidence="1">Single-pass type I membrane protein</topology>
    </subcellularLocation>
</comment>
<dbReference type="Pfam" id="PF07774">
    <property type="entry name" value="EMC1_C"/>
    <property type="match status" value="1"/>
</dbReference>
<evidence type="ECO:0000256" key="4">
    <source>
        <dbReference type="ARBA" id="ARBA00020824"/>
    </source>
</evidence>
<feature type="transmembrane region" description="Helical" evidence="11">
    <location>
        <begin position="891"/>
        <end position="909"/>
    </location>
</feature>
<gene>
    <name evidence="14" type="primary">EMC1</name>
    <name evidence="14" type="ORF">CAAN4_C04500</name>
</gene>
<keyword evidence="7" id="KW-0256">Endoplasmic reticulum</keyword>
<evidence type="ECO:0000313" key="15">
    <source>
        <dbReference type="Proteomes" id="UP001497600"/>
    </source>
</evidence>